<comment type="similarity">
    <text evidence="1">Belongs to the UDP-N-acetylglucosamine 2-epimerase family.</text>
</comment>
<evidence type="ECO:0000259" key="2">
    <source>
        <dbReference type="Pfam" id="PF02350"/>
    </source>
</evidence>
<dbReference type="Proteomes" id="UP000306229">
    <property type="component" value="Chromosome"/>
</dbReference>
<keyword evidence="4" id="KW-1185">Reference proteome</keyword>
<accession>A0A5B7TRK6</accession>
<keyword evidence="3" id="KW-0808">Transferase</keyword>
<dbReference type="AlphaFoldDB" id="A0A5B7TRK6"/>
<dbReference type="InterPro" id="IPR043148">
    <property type="entry name" value="TagF_C"/>
</dbReference>
<reference evidence="3 4" key="1">
    <citation type="submission" date="2019-05" db="EMBL/GenBank/DDBJ databases">
        <title>Algicella ahnfeltiae gen. nov., sp. nov., a novel marine bacterium of the family Flavobacteriaceae isolated from a red alga.</title>
        <authorList>
            <person name="Nedashkovskaya O.I."/>
            <person name="Kukhlevskiy A.D."/>
            <person name="Kim S.-G."/>
            <person name="Zhukova N.V."/>
            <person name="Mikhailov V.V."/>
        </authorList>
    </citation>
    <scope>NUCLEOTIDE SEQUENCE [LARGE SCALE GENOMIC DNA]</scope>
    <source>
        <strain evidence="3 4">10Alg115</strain>
    </source>
</reference>
<gene>
    <name evidence="3" type="ORF">FF125_06430</name>
</gene>
<keyword evidence="1" id="KW-0413">Isomerase</keyword>
<feature type="domain" description="UDP-N-acetylglucosamine 2-epimerase" evidence="2">
    <location>
        <begin position="173"/>
        <end position="311"/>
    </location>
</feature>
<organism evidence="3 4">
    <name type="scientific">Aureibaculum algae</name>
    <dbReference type="NCBI Taxonomy" id="2584122"/>
    <lineage>
        <taxon>Bacteria</taxon>
        <taxon>Pseudomonadati</taxon>
        <taxon>Bacteroidota</taxon>
        <taxon>Flavobacteriia</taxon>
        <taxon>Flavobacteriales</taxon>
        <taxon>Flavobacteriaceae</taxon>
        <taxon>Aureibaculum</taxon>
    </lineage>
</organism>
<protein>
    <submittedName>
        <fullName evidence="3">CDP-glycerol glycerophosphotransferase</fullName>
    </submittedName>
</protein>
<dbReference type="InterPro" id="IPR003331">
    <property type="entry name" value="UDP_GlcNAc_Epimerase_2_dom"/>
</dbReference>
<evidence type="ECO:0000256" key="1">
    <source>
        <dbReference type="RuleBase" id="RU003513"/>
    </source>
</evidence>
<dbReference type="PIRSF" id="PIRSF028458">
    <property type="entry name" value="UCP028458_glyceroPtfrase"/>
    <property type="match status" value="1"/>
</dbReference>
<dbReference type="InterPro" id="IPR016886">
    <property type="entry name" value="UCP028458_glyceroPtfrase"/>
</dbReference>
<dbReference type="RefSeq" id="WP_138948988.1">
    <property type="nucleotide sequence ID" value="NZ_CP040749.1"/>
</dbReference>
<dbReference type="GO" id="GO:0016740">
    <property type="term" value="F:transferase activity"/>
    <property type="evidence" value="ECO:0007669"/>
    <property type="project" value="UniProtKB-KW"/>
</dbReference>
<dbReference type="GO" id="GO:0016853">
    <property type="term" value="F:isomerase activity"/>
    <property type="evidence" value="ECO:0007669"/>
    <property type="project" value="UniProtKB-KW"/>
</dbReference>
<evidence type="ECO:0000313" key="4">
    <source>
        <dbReference type="Proteomes" id="UP000306229"/>
    </source>
</evidence>
<dbReference type="Gene3D" id="3.40.50.12580">
    <property type="match status" value="1"/>
</dbReference>
<dbReference type="EMBL" id="CP040749">
    <property type="protein sequence ID" value="QCX38081.1"/>
    <property type="molecule type" value="Genomic_DNA"/>
</dbReference>
<name>A0A5B7TRK6_9FLAO</name>
<dbReference type="SUPFAM" id="SSF53756">
    <property type="entry name" value="UDP-Glycosyltransferase/glycogen phosphorylase"/>
    <property type="match status" value="1"/>
</dbReference>
<dbReference type="Pfam" id="PF02350">
    <property type="entry name" value="Epimerase_2"/>
    <property type="match status" value="1"/>
</dbReference>
<proteinExistence type="inferred from homology"/>
<evidence type="ECO:0000313" key="3">
    <source>
        <dbReference type="EMBL" id="QCX38081.1"/>
    </source>
</evidence>
<dbReference type="KEGG" id="fbe:FF125_06430"/>
<dbReference type="OrthoDB" id="1522454at2"/>
<sequence>MLQPKFLLYVSYKYGFPIVRPLQDELIKRGYEVAWFIEIEENKKFLKTNDYLLNSIEEVLEYDADINLVSSNEIPHFFPGIKVQVFHGFSVDKRSHKKGHFRIRGLFDLYCTQGPSTTREFKKLSYKHKHFDVIETGWSKVDDLFPIQKKENKRPIILVASTFTKSMSLAHDDDVFEEVKRIIKLNNWDWLITLHPKMDIEIVKKFKSIKEKNVTYIENLNDLEPLKIADVMLSDTSSVITEFLIQYKPVVTYKNKNPKRHLINIKTADEIKQSILSALELPKELMSNIKSYVDEIHPYNDGKSSARVIDATLLFIKENRKKRLKSKPLNLIRKYKMCKKFKYFKL</sequence>